<dbReference type="GO" id="GO:0005351">
    <property type="term" value="F:carbohydrate:proton symporter activity"/>
    <property type="evidence" value="ECO:0007669"/>
    <property type="project" value="TreeGrafter"/>
</dbReference>
<dbReference type="OrthoDB" id="4142200at2759"/>
<comment type="caution">
    <text evidence="8">The sequence shown here is derived from an EMBL/GenBank/DDBJ whole genome shotgun (WGS) entry which is preliminary data.</text>
</comment>
<keyword evidence="4 6" id="KW-1133">Transmembrane helix</keyword>
<feature type="transmembrane region" description="Helical" evidence="6">
    <location>
        <begin position="123"/>
        <end position="144"/>
    </location>
</feature>
<dbReference type="InterPro" id="IPR005828">
    <property type="entry name" value="MFS_sugar_transport-like"/>
</dbReference>
<dbReference type="SUPFAM" id="SSF103473">
    <property type="entry name" value="MFS general substrate transporter"/>
    <property type="match status" value="1"/>
</dbReference>
<organism evidence="8 9">
    <name type="scientific">Jimgerdemannia flammicorona</name>
    <dbReference type="NCBI Taxonomy" id="994334"/>
    <lineage>
        <taxon>Eukaryota</taxon>
        <taxon>Fungi</taxon>
        <taxon>Fungi incertae sedis</taxon>
        <taxon>Mucoromycota</taxon>
        <taxon>Mucoromycotina</taxon>
        <taxon>Endogonomycetes</taxon>
        <taxon>Endogonales</taxon>
        <taxon>Endogonaceae</taxon>
        <taxon>Jimgerdemannia</taxon>
    </lineage>
</organism>
<feature type="transmembrane region" description="Helical" evidence="6">
    <location>
        <begin position="85"/>
        <end position="103"/>
    </location>
</feature>
<dbReference type="InterPro" id="IPR050360">
    <property type="entry name" value="MFS_Sugar_Transporters"/>
</dbReference>
<dbReference type="PANTHER" id="PTHR48022">
    <property type="entry name" value="PLASTIDIC GLUCOSE TRANSPORTER 4"/>
    <property type="match status" value="1"/>
</dbReference>
<evidence type="ECO:0000256" key="5">
    <source>
        <dbReference type="ARBA" id="ARBA00023136"/>
    </source>
</evidence>
<proteinExistence type="inferred from homology"/>
<dbReference type="Pfam" id="PF00083">
    <property type="entry name" value="Sugar_tr"/>
    <property type="match status" value="1"/>
</dbReference>
<evidence type="ECO:0000256" key="4">
    <source>
        <dbReference type="ARBA" id="ARBA00022989"/>
    </source>
</evidence>
<feature type="transmembrane region" description="Helical" evidence="6">
    <location>
        <begin position="51"/>
        <end position="73"/>
    </location>
</feature>
<comment type="similarity">
    <text evidence="2">Belongs to the major facilitator superfamily. Sugar transporter (TC 2.A.1.1) family.</text>
</comment>
<dbReference type="AlphaFoldDB" id="A0A433DLP8"/>
<evidence type="ECO:0000256" key="2">
    <source>
        <dbReference type="ARBA" id="ARBA00010992"/>
    </source>
</evidence>
<gene>
    <name evidence="8" type="ORF">BC936DRAFT_145955</name>
</gene>
<evidence type="ECO:0000259" key="7">
    <source>
        <dbReference type="PROSITE" id="PS50850"/>
    </source>
</evidence>
<dbReference type="Gene3D" id="1.20.1250.20">
    <property type="entry name" value="MFS general substrate transporter like domains"/>
    <property type="match status" value="1"/>
</dbReference>
<reference evidence="8 9" key="1">
    <citation type="journal article" date="2018" name="New Phytol.">
        <title>Phylogenomics of Endogonaceae and evolution of mycorrhizas within Mucoromycota.</title>
        <authorList>
            <person name="Chang Y."/>
            <person name="Desiro A."/>
            <person name="Na H."/>
            <person name="Sandor L."/>
            <person name="Lipzen A."/>
            <person name="Clum A."/>
            <person name="Barry K."/>
            <person name="Grigoriev I.V."/>
            <person name="Martin F.M."/>
            <person name="Stajich J.E."/>
            <person name="Smith M.E."/>
            <person name="Bonito G."/>
            <person name="Spatafora J.W."/>
        </authorList>
    </citation>
    <scope>NUCLEOTIDE SEQUENCE [LARGE SCALE GENOMIC DNA]</scope>
    <source>
        <strain evidence="8 9">GMNB39</strain>
    </source>
</reference>
<feature type="domain" description="Major facilitator superfamily (MFS) profile" evidence="7">
    <location>
        <begin position="1"/>
        <end position="229"/>
    </location>
</feature>
<evidence type="ECO:0000256" key="3">
    <source>
        <dbReference type="ARBA" id="ARBA00022692"/>
    </source>
</evidence>
<evidence type="ECO:0000313" key="8">
    <source>
        <dbReference type="EMBL" id="RUP51794.1"/>
    </source>
</evidence>
<dbReference type="GO" id="GO:0016020">
    <property type="term" value="C:membrane"/>
    <property type="evidence" value="ECO:0007669"/>
    <property type="project" value="UniProtKB-SubCell"/>
</dbReference>
<accession>A0A433DLP8</accession>
<name>A0A433DLP8_9FUNG</name>
<dbReference type="Proteomes" id="UP000268093">
    <property type="component" value="Unassembled WGS sequence"/>
</dbReference>
<sequence>MMQYLLIQLVGALTQPFFNDTFGRKVTILYASLVFVVGVIMQAAATNLALLFVGRAVGGYALATIAIAVQMYNAEVSPKEIRGKVVGIQQVMAAFGIAVAYWTNYGIKLSFTNGGSVQGEATFRLPFALQAVPTVLLAIGIIFVPHSPRWLGMKNRWEEAAQSLSKLRGVPVDDESVQKELGDIRLAIEEQARKGTWAEVFSSRNVPRLLVGVPVCICIYVWGVNRVAC</sequence>
<comment type="subcellular location">
    <subcellularLocation>
        <location evidence="1">Membrane</location>
        <topology evidence="1">Multi-pass membrane protein</topology>
    </subcellularLocation>
</comment>
<evidence type="ECO:0000256" key="6">
    <source>
        <dbReference type="SAM" id="Phobius"/>
    </source>
</evidence>
<keyword evidence="9" id="KW-1185">Reference proteome</keyword>
<dbReference type="InterPro" id="IPR036259">
    <property type="entry name" value="MFS_trans_sf"/>
</dbReference>
<evidence type="ECO:0000256" key="1">
    <source>
        <dbReference type="ARBA" id="ARBA00004141"/>
    </source>
</evidence>
<feature type="transmembrane region" description="Helical" evidence="6">
    <location>
        <begin position="27"/>
        <end position="45"/>
    </location>
</feature>
<dbReference type="EMBL" id="RBNI01000477">
    <property type="protein sequence ID" value="RUP51794.1"/>
    <property type="molecule type" value="Genomic_DNA"/>
</dbReference>
<dbReference type="PROSITE" id="PS50850">
    <property type="entry name" value="MFS"/>
    <property type="match status" value="1"/>
</dbReference>
<keyword evidence="5 6" id="KW-0472">Membrane</keyword>
<protein>
    <submittedName>
        <fullName evidence="8">General substrate transporter</fullName>
    </submittedName>
</protein>
<keyword evidence="3 6" id="KW-0812">Transmembrane</keyword>
<evidence type="ECO:0000313" key="9">
    <source>
        <dbReference type="Proteomes" id="UP000268093"/>
    </source>
</evidence>
<dbReference type="InterPro" id="IPR020846">
    <property type="entry name" value="MFS_dom"/>
</dbReference>
<dbReference type="PANTHER" id="PTHR48022:SF2">
    <property type="entry name" value="PLASTIDIC GLUCOSE TRANSPORTER 4"/>
    <property type="match status" value="1"/>
</dbReference>